<accession>A0A250I831</accession>
<organism evidence="1 2">
    <name type="scientific">Melittangium boletus DSM 14713</name>
    <dbReference type="NCBI Taxonomy" id="1294270"/>
    <lineage>
        <taxon>Bacteria</taxon>
        <taxon>Pseudomonadati</taxon>
        <taxon>Myxococcota</taxon>
        <taxon>Myxococcia</taxon>
        <taxon>Myxococcales</taxon>
        <taxon>Cystobacterineae</taxon>
        <taxon>Archangiaceae</taxon>
        <taxon>Melittangium</taxon>
    </lineage>
</organism>
<dbReference type="RefSeq" id="WP_095976104.1">
    <property type="nucleotide sequence ID" value="NZ_CP022163.1"/>
</dbReference>
<dbReference type="PROSITE" id="PS51257">
    <property type="entry name" value="PROKAR_LIPOPROTEIN"/>
    <property type="match status" value="1"/>
</dbReference>
<evidence type="ECO:0000313" key="2">
    <source>
        <dbReference type="Proteomes" id="UP000217289"/>
    </source>
</evidence>
<dbReference type="EMBL" id="CP022163">
    <property type="protein sequence ID" value="ATB27287.1"/>
    <property type="molecule type" value="Genomic_DNA"/>
</dbReference>
<proteinExistence type="predicted"/>
<keyword evidence="2" id="KW-1185">Reference proteome</keyword>
<keyword evidence="1" id="KW-0449">Lipoprotein</keyword>
<dbReference type="AlphaFoldDB" id="A0A250I831"/>
<dbReference type="KEGG" id="mbd:MEBOL_000725"/>
<gene>
    <name evidence="1" type="ORF">MEBOL_000725</name>
</gene>
<dbReference type="OrthoDB" id="5382797at2"/>
<name>A0A250I831_9BACT</name>
<evidence type="ECO:0000313" key="1">
    <source>
        <dbReference type="EMBL" id="ATB27287.1"/>
    </source>
</evidence>
<protein>
    <submittedName>
        <fullName evidence="1">Putative lipoprotein</fullName>
    </submittedName>
</protein>
<sequence>MFRVPASWLVPLSLVLLSSCDGGLHVDRPTDVCTAVLVTLRVQVVNAQGMPVPDATVSATHLETGNTITSVTGDEGITHAVNEELGAGQVRLTARAGSKSSDTAEVAWSCDECHCSPDPESVQLRLNP</sequence>
<dbReference type="SUPFAM" id="SSF49373">
    <property type="entry name" value="Invasin/intimin cell-adhesion fragments"/>
    <property type="match status" value="1"/>
</dbReference>
<dbReference type="InterPro" id="IPR008964">
    <property type="entry name" value="Invasin/intimin_cell_adhesion"/>
</dbReference>
<reference evidence="1 2" key="1">
    <citation type="submission" date="2017-06" db="EMBL/GenBank/DDBJ databases">
        <authorList>
            <person name="Kim H.J."/>
            <person name="Triplett B.A."/>
        </authorList>
    </citation>
    <scope>NUCLEOTIDE SEQUENCE [LARGE SCALE GENOMIC DNA]</scope>
    <source>
        <strain evidence="1 2">DSM 14713</strain>
    </source>
</reference>
<dbReference type="Gene3D" id="2.60.40.1120">
    <property type="entry name" value="Carboxypeptidase-like, regulatory domain"/>
    <property type="match status" value="1"/>
</dbReference>
<dbReference type="Proteomes" id="UP000217289">
    <property type="component" value="Chromosome"/>
</dbReference>